<feature type="compositionally biased region" description="Low complexity" evidence="2">
    <location>
        <begin position="109"/>
        <end position="127"/>
    </location>
</feature>
<keyword evidence="1" id="KW-0862">Zinc</keyword>
<dbReference type="SUPFAM" id="SSF101152">
    <property type="entry name" value="Mob1/phocein"/>
    <property type="match status" value="1"/>
</dbReference>
<feature type="region of interest" description="Disordered" evidence="2">
    <location>
        <begin position="385"/>
        <end position="465"/>
    </location>
</feature>
<evidence type="ECO:0000313" key="3">
    <source>
        <dbReference type="EMBL" id="KAG7528686.1"/>
    </source>
</evidence>
<gene>
    <name evidence="3" type="ORF">FFLO_05981</name>
</gene>
<dbReference type="InterPro" id="IPR005301">
    <property type="entry name" value="MOB_kinase_act_fam"/>
</dbReference>
<feature type="compositionally biased region" description="Acidic residues" evidence="2">
    <location>
        <begin position="396"/>
        <end position="410"/>
    </location>
</feature>
<evidence type="ECO:0000313" key="4">
    <source>
        <dbReference type="Proteomes" id="UP000812966"/>
    </source>
</evidence>
<accession>A0A8K0JH62</accession>
<protein>
    <recommendedName>
        <fullName evidence="5">Mob1/phocein</fullName>
    </recommendedName>
</protein>
<feature type="compositionally biased region" description="Basic and acidic residues" evidence="2">
    <location>
        <begin position="348"/>
        <end position="357"/>
    </location>
</feature>
<dbReference type="Proteomes" id="UP000812966">
    <property type="component" value="Unassembled WGS sequence"/>
</dbReference>
<feature type="binding site" evidence="1">
    <location>
        <position position="211"/>
    </location>
    <ligand>
        <name>Zn(2+)</name>
        <dbReference type="ChEBI" id="CHEBI:29105"/>
    </ligand>
</feature>
<organism evidence="3 4">
    <name type="scientific">Filobasidium floriforme</name>
    <dbReference type="NCBI Taxonomy" id="5210"/>
    <lineage>
        <taxon>Eukaryota</taxon>
        <taxon>Fungi</taxon>
        <taxon>Dikarya</taxon>
        <taxon>Basidiomycota</taxon>
        <taxon>Agaricomycotina</taxon>
        <taxon>Tremellomycetes</taxon>
        <taxon>Filobasidiales</taxon>
        <taxon>Filobasidiaceae</taxon>
        <taxon>Filobasidium</taxon>
    </lineage>
</organism>
<evidence type="ECO:0000256" key="2">
    <source>
        <dbReference type="SAM" id="MobiDB-lite"/>
    </source>
</evidence>
<evidence type="ECO:0008006" key="5">
    <source>
        <dbReference type="Google" id="ProtNLM"/>
    </source>
</evidence>
<keyword evidence="4" id="KW-1185">Reference proteome</keyword>
<feature type="binding site" evidence="1">
    <location>
        <position position="303"/>
    </location>
    <ligand>
        <name>Zn(2+)</name>
        <dbReference type="ChEBI" id="CHEBI:29105"/>
    </ligand>
</feature>
<sequence>MIIPKQESSSSSTPSSTTTSSASKAKASSAPGKKATSQASPLKLKKGSKMASTATSPTTTSSTSSSTSPKMPPPNLQSIDSSFQLAEYLALLIKRDPRDVEGIVDLPASGSGASANEANAGASVSASQASPEKAKTTHQDKGKDGQGKVQGAGVGVGSRGADGVGSPNGSGSSSGRKKEVDLWVYEHLRRLPQDLTPLLTSLLPVCSRETCPEMKAAEWVYLCVAHPVLGPGGSSGGGVNGGMSSEGCSAIDYILHTVDQHTALWNSAQAFPSRLSIKAGSERYFGQQARRISRVFGHAWFHHREVFEECEAENALYARFLALIRRYGLMAEELLVIPWDKPGSSESKNSDGQDGGKTDAASASAGTAGAGVGLKRSASVKVAAGSGSAAGKKGENDEEEEDADVEDGSEGEFRRDQFGPSTAVKKPAGSSVTGKSSRGRGGSDNKAVRGRRKLFQVDIPKEEDEDDIMDELEALEHVQNHGDDDDPVNAEIDRFTIIANKELLEPRAEPGTEVNKSNRSRNRNGNNNIEKLRRMREANASSSVGGKLNGLGMGVEKFPTPTLRDPLAGDPSRGVSVPLHDVSLNDDDDKVDHAEGGSDSDDSGGSGGSDPEEAVTGAAVDSDEEDEKMVEDVGSGL</sequence>
<name>A0A8K0JH62_9TREE</name>
<feature type="compositionally biased region" description="Low complexity" evidence="2">
    <location>
        <begin position="358"/>
        <end position="367"/>
    </location>
</feature>
<dbReference type="SMART" id="SM01388">
    <property type="entry name" value="Mob1_phocein"/>
    <property type="match status" value="1"/>
</dbReference>
<feature type="binding site" evidence="1">
    <location>
        <position position="298"/>
    </location>
    <ligand>
        <name>Zn(2+)</name>
        <dbReference type="ChEBI" id="CHEBI:29105"/>
    </ligand>
</feature>
<dbReference type="EMBL" id="JABELV010000171">
    <property type="protein sequence ID" value="KAG7528686.1"/>
    <property type="molecule type" value="Genomic_DNA"/>
</dbReference>
<reference evidence="3" key="1">
    <citation type="submission" date="2020-04" db="EMBL/GenBank/DDBJ databases">
        <title>Analysis of mating type loci in Filobasidium floriforme.</title>
        <authorList>
            <person name="Nowrousian M."/>
        </authorList>
    </citation>
    <scope>NUCLEOTIDE SEQUENCE</scope>
    <source>
        <strain evidence="3">CBS 6242</strain>
    </source>
</reference>
<comment type="caution">
    <text evidence="3">The sequence shown here is derived from an EMBL/GenBank/DDBJ whole genome shotgun (WGS) entry which is preliminary data.</text>
</comment>
<proteinExistence type="predicted"/>
<feature type="compositionally biased region" description="Gly residues" evidence="2">
    <location>
        <begin position="148"/>
        <end position="168"/>
    </location>
</feature>
<feature type="binding site" evidence="1">
    <location>
        <position position="206"/>
    </location>
    <ligand>
        <name>Zn(2+)</name>
        <dbReference type="ChEBI" id="CHEBI:29105"/>
    </ligand>
</feature>
<feature type="compositionally biased region" description="Low complexity" evidence="2">
    <location>
        <begin position="8"/>
        <end position="37"/>
    </location>
</feature>
<dbReference type="AlphaFoldDB" id="A0A8K0JH62"/>
<feature type="region of interest" description="Disordered" evidence="2">
    <location>
        <begin position="501"/>
        <end position="637"/>
    </location>
</feature>
<feature type="region of interest" description="Disordered" evidence="2">
    <location>
        <begin position="109"/>
        <end position="176"/>
    </location>
</feature>
<feature type="region of interest" description="Disordered" evidence="2">
    <location>
        <begin position="340"/>
        <end position="369"/>
    </location>
</feature>
<dbReference type="OrthoDB" id="10262609at2759"/>
<evidence type="ECO:0000256" key="1">
    <source>
        <dbReference type="PIRSR" id="PIRSR605301-1"/>
    </source>
</evidence>
<keyword evidence="1" id="KW-0479">Metal-binding</keyword>
<dbReference type="Pfam" id="PF03637">
    <property type="entry name" value="Mob1_phocein"/>
    <property type="match status" value="1"/>
</dbReference>
<feature type="compositionally biased region" description="Low complexity" evidence="2">
    <location>
        <begin position="49"/>
        <end position="69"/>
    </location>
</feature>
<dbReference type="InterPro" id="IPR036703">
    <property type="entry name" value="MOB_kinase_act_sf"/>
</dbReference>
<dbReference type="PANTHER" id="PTHR22599">
    <property type="entry name" value="MPS ONE BINDER KINASE ACTIVATOR-LIKE MOB"/>
    <property type="match status" value="1"/>
</dbReference>
<feature type="compositionally biased region" description="Basic and acidic residues" evidence="2">
    <location>
        <begin position="132"/>
        <end position="146"/>
    </location>
</feature>
<feature type="region of interest" description="Disordered" evidence="2">
    <location>
        <begin position="1"/>
        <end position="79"/>
    </location>
</feature>
<dbReference type="Gene3D" id="1.20.140.30">
    <property type="entry name" value="MOB kinase activator"/>
    <property type="match status" value="1"/>
</dbReference>